<dbReference type="AlphaFoldDB" id="A0A4Q7ZE18"/>
<feature type="domain" description="DUF6760" evidence="1">
    <location>
        <begin position="2"/>
        <end position="44"/>
    </location>
</feature>
<dbReference type="InterPro" id="IPR046648">
    <property type="entry name" value="DUF6760"/>
</dbReference>
<evidence type="ECO:0000313" key="3">
    <source>
        <dbReference type="Proteomes" id="UP000292564"/>
    </source>
</evidence>
<comment type="caution">
    <text evidence="2">The sequence shown here is derived from an EMBL/GenBank/DDBJ whole genome shotgun (WGS) entry which is preliminary data.</text>
</comment>
<organism evidence="2 3">
    <name type="scientific">Krasilnikovia cinnamomea</name>
    <dbReference type="NCBI Taxonomy" id="349313"/>
    <lineage>
        <taxon>Bacteria</taxon>
        <taxon>Bacillati</taxon>
        <taxon>Actinomycetota</taxon>
        <taxon>Actinomycetes</taxon>
        <taxon>Micromonosporales</taxon>
        <taxon>Micromonosporaceae</taxon>
        <taxon>Krasilnikovia</taxon>
    </lineage>
</organism>
<gene>
    <name evidence="2" type="ORF">EV385_0187</name>
</gene>
<accession>A0A4Q7ZE18</accession>
<keyword evidence="3" id="KW-1185">Reference proteome</keyword>
<proteinExistence type="predicted"/>
<dbReference type="Proteomes" id="UP000292564">
    <property type="component" value="Unassembled WGS sequence"/>
</dbReference>
<name>A0A4Q7ZE18_9ACTN</name>
<evidence type="ECO:0000259" key="1">
    <source>
        <dbReference type="Pfam" id="PF20546"/>
    </source>
</evidence>
<sequence>MWQEIAFLAYHLHWDLDRLLDLEHGDRILLLREVGGLNERAWQGVQGV</sequence>
<reference evidence="2 3" key="1">
    <citation type="submission" date="2019-02" db="EMBL/GenBank/DDBJ databases">
        <title>Sequencing the genomes of 1000 actinobacteria strains.</title>
        <authorList>
            <person name="Klenk H.-P."/>
        </authorList>
    </citation>
    <scope>NUCLEOTIDE SEQUENCE [LARGE SCALE GENOMIC DNA]</scope>
    <source>
        <strain evidence="2 3">DSM 45162</strain>
    </source>
</reference>
<protein>
    <recommendedName>
        <fullName evidence="1">DUF6760 domain-containing protein</fullName>
    </recommendedName>
</protein>
<evidence type="ECO:0000313" key="2">
    <source>
        <dbReference type="EMBL" id="RZU48471.1"/>
    </source>
</evidence>
<dbReference type="Pfam" id="PF20546">
    <property type="entry name" value="DUF6760"/>
    <property type="match status" value="1"/>
</dbReference>
<dbReference type="EMBL" id="SHKY01000001">
    <property type="protein sequence ID" value="RZU48471.1"/>
    <property type="molecule type" value="Genomic_DNA"/>
</dbReference>